<dbReference type="EMBL" id="RQGG01000029">
    <property type="protein sequence ID" value="TGL52289.1"/>
    <property type="molecule type" value="Genomic_DNA"/>
</dbReference>
<proteinExistence type="predicted"/>
<name>A0A4V3JQ42_9LEPT</name>
<sequence>MIPIPKRFLLLLIVTNAFSCHLHHANIQGDAYGAKGMIFGKEPFFQGTLPVRVEFDTSDKAFVRDYLKRKGQNIVVSHDRIDSYFSEEIVAKFRNSKYFTHNPSATMKIRVVSSLEEVKIAVVSLIAAVGTLGIIPAVSRTHGSIQFELFDSSQNKSIRTFKYSIHHREFLGTSTIILGSFLPLFSERFDRSTNERTFAVMRVAFKQFENDLMIELDQDKTLLKRFTADLNKIYALLPFRNKTNSINSYEDQLHSELESQFLKSGIALVERKKQDILLEEIKFSNSGLTDSNRLAFGKLTNANRVIMIEDLVIKEPKTSNYTEILFSIRCVDIESGQIVWSKPSKYVSFESNSLDWHIGMSAREMIYQLQTSGEL</sequence>
<evidence type="ECO:0000313" key="1">
    <source>
        <dbReference type="EMBL" id="TGL52289.1"/>
    </source>
</evidence>
<gene>
    <name evidence="1" type="ORF">EHQ59_09565</name>
</gene>
<dbReference type="Proteomes" id="UP000297609">
    <property type="component" value="Unassembled WGS sequence"/>
</dbReference>
<dbReference type="Gene3D" id="3.40.50.10610">
    <property type="entry name" value="ABC-type transport auxiliary lipoprotein component"/>
    <property type="match status" value="1"/>
</dbReference>
<reference evidence="1" key="1">
    <citation type="journal article" date="2019" name="PLoS Negl. Trop. Dis.">
        <title>Revisiting the worldwide diversity of Leptospira species in the environment.</title>
        <authorList>
            <person name="Vincent A.T."/>
            <person name="Schiettekatte O."/>
            <person name="Bourhy P."/>
            <person name="Veyrier F.J."/>
            <person name="Picardeau M."/>
        </authorList>
    </citation>
    <scope>NUCLEOTIDE SEQUENCE [LARGE SCALE GENOMIC DNA]</scope>
    <source>
        <strain evidence="1">201702454</strain>
    </source>
</reference>
<dbReference type="RefSeq" id="WP_135619444.1">
    <property type="nucleotide sequence ID" value="NZ_RQGG01000029.1"/>
</dbReference>
<dbReference type="OrthoDB" id="326254at2"/>
<accession>A0A4V3JQ42</accession>
<organism evidence="1 2">
    <name type="scientific">Leptospira kemamanensis</name>
    <dbReference type="NCBI Taxonomy" id="2484942"/>
    <lineage>
        <taxon>Bacteria</taxon>
        <taxon>Pseudomonadati</taxon>
        <taxon>Spirochaetota</taxon>
        <taxon>Spirochaetia</taxon>
        <taxon>Leptospirales</taxon>
        <taxon>Leptospiraceae</taxon>
        <taxon>Leptospira</taxon>
    </lineage>
</organism>
<protein>
    <recommendedName>
        <fullName evidence="3">Lipoprotein</fullName>
    </recommendedName>
</protein>
<dbReference type="AlphaFoldDB" id="A0A4V3JQ42"/>
<comment type="caution">
    <text evidence="1">The sequence shown here is derived from an EMBL/GenBank/DDBJ whole genome shotgun (WGS) entry which is preliminary data.</text>
</comment>
<evidence type="ECO:0008006" key="3">
    <source>
        <dbReference type="Google" id="ProtNLM"/>
    </source>
</evidence>
<keyword evidence="2" id="KW-1185">Reference proteome</keyword>
<evidence type="ECO:0000313" key="2">
    <source>
        <dbReference type="Proteomes" id="UP000297609"/>
    </source>
</evidence>